<dbReference type="EMBL" id="CP012401">
    <property type="protein sequence ID" value="ALG71829.1"/>
    <property type="molecule type" value="Genomic_DNA"/>
</dbReference>
<name>A0AAC9EXJ6_9PROT</name>
<reference evidence="1 2" key="2">
    <citation type="journal article" date="2016" name="Genome Announc.">
        <title>Complete Genome Sequence of a Strain of Azospirillum thiophilum Isolated from a Sulfide Spring.</title>
        <authorList>
            <person name="Fomenkov A."/>
            <person name="Vincze T."/>
            <person name="Grabovich M."/>
            <person name="Anton B.P."/>
            <person name="Dubinina G."/>
            <person name="Orlova M."/>
            <person name="Belousova E."/>
            <person name="Roberts R.J."/>
        </authorList>
    </citation>
    <scope>NUCLEOTIDE SEQUENCE [LARGE SCALE GENOMIC DNA]</scope>
    <source>
        <strain evidence="1 2">BV-S</strain>
    </source>
</reference>
<dbReference type="KEGG" id="ati:AL072_13935"/>
<evidence type="ECO:0000313" key="1">
    <source>
        <dbReference type="EMBL" id="ALG71829.1"/>
    </source>
</evidence>
<proteinExistence type="predicted"/>
<dbReference type="AlphaFoldDB" id="A0AAC9EXJ6"/>
<gene>
    <name evidence="1" type="ORF">AL072_13935</name>
</gene>
<protein>
    <submittedName>
        <fullName evidence="1">Uncharacterized protein</fullName>
    </submittedName>
</protein>
<sequence>MMERDRLHRVAKALGDVRLYDKHHTGELISMRLRDSLADNPGFDKEEVDKTLLELARVALEAAE</sequence>
<organism evidence="1 2">
    <name type="scientific">Azospirillum thiophilum</name>
    <dbReference type="NCBI Taxonomy" id="528244"/>
    <lineage>
        <taxon>Bacteria</taxon>
        <taxon>Pseudomonadati</taxon>
        <taxon>Pseudomonadota</taxon>
        <taxon>Alphaproteobacteria</taxon>
        <taxon>Rhodospirillales</taxon>
        <taxon>Azospirillaceae</taxon>
        <taxon>Azospirillum</taxon>
    </lineage>
</organism>
<evidence type="ECO:0000313" key="2">
    <source>
        <dbReference type="Proteomes" id="UP000069935"/>
    </source>
</evidence>
<accession>A0AAC9EXJ6</accession>
<reference evidence="2" key="1">
    <citation type="submission" date="2015-08" db="EMBL/GenBank/DDBJ databases">
        <title>Complete Genome Sequence of Azospirillum thiophilum BV-S.</title>
        <authorList>
            <person name="Fomenkov A."/>
            <person name="Vincze T."/>
            <person name="Grabovich M."/>
            <person name="Dubinina G."/>
            <person name="Orlova M."/>
            <person name="Belousova E."/>
            <person name="Roberts R.J."/>
        </authorList>
    </citation>
    <scope>NUCLEOTIDE SEQUENCE [LARGE SCALE GENOMIC DNA]</scope>
    <source>
        <strain evidence="2">BV-S</strain>
    </source>
</reference>
<dbReference type="Proteomes" id="UP000069935">
    <property type="component" value="Chromosome 1"/>
</dbReference>
<dbReference type="RefSeq" id="WP_045582052.1">
    <property type="nucleotide sequence ID" value="NZ_CP012401.1"/>
</dbReference>
<keyword evidence="2" id="KW-1185">Reference proteome</keyword>